<accession>A0A2U9P018</accession>
<name>A0A2U9P018_STRAS</name>
<sequence length="120" mass="12986">MTISLERPAVPVVGVTNLVEPYDEQHAVVTVQMVVSRDQLAAAVEDAATKAYGIQDPDELSVEEVRSLAAFSLAWMSALELEQGAQSMAHMAGPDADDVSLQWYIHAVYRAVDRAFPKAG</sequence>
<dbReference type="AlphaFoldDB" id="A0A2U9P018"/>
<proteinExistence type="predicted"/>
<keyword evidence="2" id="KW-1185">Reference proteome</keyword>
<organism evidence="1 2">
    <name type="scientific">Streptomyces actuosus</name>
    <dbReference type="NCBI Taxonomy" id="1885"/>
    <lineage>
        <taxon>Bacteria</taxon>
        <taxon>Bacillati</taxon>
        <taxon>Actinomycetota</taxon>
        <taxon>Actinomycetes</taxon>
        <taxon>Kitasatosporales</taxon>
        <taxon>Streptomycetaceae</taxon>
        <taxon>Streptomyces</taxon>
    </lineage>
</organism>
<protein>
    <submittedName>
        <fullName evidence="1">Uncharacterized protein</fullName>
    </submittedName>
</protein>
<evidence type="ECO:0000313" key="1">
    <source>
        <dbReference type="EMBL" id="AWT42823.1"/>
    </source>
</evidence>
<dbReference type="Proteomes" id="UP000247634">
    <property type="component" value="Chromosome"/>
</dbReference>
<dbReference type="OrthoDB" id="4271001at2"/>
<evidence type="ECO:0000313" key="2">
    <source>
        <dbReference type="Proteomes" id="UP000247634"/>
    </source>
</evidence>
<reference evidence="1 2" key="1">
    <citation type="submission" date="2018-06" db="EMBL/GenBank/DDBJ databases">
        <title>The complete genome sequence of a nosiheptide producer Streptomyces actuosus ATCC 25421: deducing the ability of producing a new class III lantibiotics.</title>
        <authorList>
            <person name="Liu W."/>
            <person name="Sun F."/>
            <person name="Hu Y."/>
        </authorList>
    </citation>
    <scope>NUCLEOTIDE SEQUENCE [LARGE SCALE GENOMIC DNA]</scope>
    <source>
        <strain evidence="1 2">ATCC 25421</strain>
    </source>
</reference>
<dbReference type="RefSeq" id="WP_110627744.1">
    <property type="nucleotide sequence ID" value="NZ_CP029788.1"/>
</dbReference>
<gene>
    <name evidence="1" type="ORF">DMT42_11140</name>
</gene>
<dbReference type="KEGG" id="sact:DMT42_11140"/>
<dbReference type="EMBL" id="CP029788">
    <property type="protein sequence ID" value="AWT42823.1"/>
    <property type="molecule type" value="Genomic_DNA"/>
</dbReference>